<dbReference type="InterPro" id="IPR009003">
    <property type="entry name" value="Peptidase_S1_PA"/>
</dbReference>
<dbReference type="PROSITE" id="PS50106">
    <property type="entry name" value="PDZ"/>
    <property type="match status" value="2"/>
</dbReference>
<dbReference type="Proteomes" id="UP000593765">
    <property type="component" value="Chromosome"/>
</dbReference>
<reference evidence="7 8" key="1">
    <citation type="submission" date="2020-10" db="EMBL/GenBank/DDBJ databases">
        <title>Wide distribution of Phycisphaera-like planctomycetes from WD2101 soil group in peatlands and genome analysis of the first cultivated representative.</title>
        <authorList>
            <person name="Dedysh S.N."/>
            <person name="Beletsky A.V."/>
            <person name="Ivanova A."/>
            <person name="Kulichevskaya I.S."/>
            <person name="Suzina N.E."/>
            <person name="Philippov D.A."/>
            <person name="Rakitin A.L."/>
            <person name="Mardanov A.V."/>
            <person name="Ravin N.V."/>
        </authorList>
    </citation>
    <scope>NUCLEOTIDE SEQUENCE [LARGE SCALE GENOMIC DNA]</scope>
    <source>
        <strain evidence="7 8">M1803</strain>
    </source>
</reference>
<dbReference type="Gene3D" id="2.40.10.120">
    <property type="match status" value="1"/>
</dbReference>
<dbReference type="InterPro" id="IPR036034">
    <property type="entry name" value="PDZ_sf"/>
</dbReference>
<organism evidence="7 8">
    <name type="scientific">Humisphaera borealis</name>
    <dbReference type="NCBI Taxonomy" id="2807512"/>
    <lineage>
        <taxon>Bacteria</taxon>
        <taxon>Pseudomonadati</taxon>
        <taxon>Planctomycetota</taxon>
        <taxon>Phycisphaerae</taxon>
        <taxon>Tepidisphaerales</taxon>
        <taxon>Tepidisphaeraceae</taxon>
        <taxon>Humisphaera</taxon>
    </lineage>
</organism>
<gene>
    <name evidence="7" type="ORF">IPV69_01525</name>
</gene>
<evidence type="ECO:0000313" key="7">
    <source>
        <dbReference type="EMBL" id="QOV90079.1"/>
    </source>
</evidence>
<feature type="coiled-coil region" evidence="3">
    <location>
        <begin position="79"/>
        <end position="106"/>
    </location>
</feature>
<keyword evidence="3" id="KW-0175">Coiled coil</keyword>
<dbReference type="SUPFAM" id="SSF50156">
    <property type="entry name" value="PDZ domain-like"/>
    <property type="match status" value="2"/>
</dbReference>
<dbReference type="GO" id="GO:0006508">
    <property type="term" value="P:proteolysis"/>
    <property type="evidence" value="ECO:0007669"/>
    <property type="project" value="UniProtKB-KW"/>
</dbReference>
<dbReference type="InterPro" id="IPR001478">
    <property type="entry name" value="PDZ"/>
</dbReference>
<proteinExistence type="predicted"/>
<keyword evidence="5" id="KW-0732">Signal</keyword>
<feature type="domain" description="PDZ" evidence="6">
    <location>
        <begin position="460"/>
        <end position="548"/>
    </location>
</feature>
<feature type="domain" description="PDZ" evidence="6">
    <location>
        <begin position="366"/>
        <end position="435"/>
    </location>
</feature>
<feature type="region of interest" description="Disordered" evidence="4">
    <location>
        <begin position="125"/>
        <end position="148"/>
    </location>
</feature>
<evidence type="ECO:0000256" key="2">
    <source>
        <dbReference type="ARBA" id="ARBA00022801"/>
    </source>
</evidence>
<dbReference type="AlphaFoldDB" id="A0A7M2WXE3"/>
<evidence type="ECO:0000256" key="1">
    <source>
        <dbReference type="ARBA" id="ARBA00022670"/>
    </source>
</evidence>
<dbReference type="Gene3D" id="2.30.42.10">
    <property type="match status" value="2"/>
</dbReference>
<evidence type="ECO:0000256" key="4">
    <source>
        <dbReference type="SAM" id="MobiDB-lite"/>
    </source>
</evidence>
<dbReference type="Pfam" id="PF13180">
    <property type="entry name" value="PDZ_2"/>
    <property type="match status" value="1"/>
</dbReference>
<protein>
    <submittedName>
        <fullName evidence="7">PDZ domain-containing protein</fullName>
    </submittedName>
</protein>
<dbReference type="CDD" id="cd06779">
    <property type="entry name" value="cpPDZ_Deg_HtrA-like"/>
    <property type="match status" value="1"/>
</dbReference>
<dbReference type="PANTHER" id="PTHR43343">
    <property type="entry name" value="PEPTIDASE S12"/>
    <property type="match status" value="1"/>
</dbReference>
<keyword evidence="8" id="KW-1185">Reference proteome</keyword>
<dbReference type="Pfam" id="PF13365">
    <property type="entry name" value="Trypsin_2"/>
    <property type="match status" value="1"/>
</dbReference>
<evidence type="ECO:0000259" key="6">
    <source>
        <dbReference type="PROSITE" id="PS50106"/>
    </source>
</evidence>
<dbReference type="InterPro" id="IPR051201">
    <property type="entry name" value="Chloro_Bact_Ser_Proteases"/>
</dbReference>
<dbReference type="SMART" id="SM00228">
    <property type="entry name" value="PDZ"/>
    <property type="match status" value="2"/>
</dbReference>
<evidence type="ECO:0000313" key="8">
    <source>
        <dbReference type="Proteomes" id="UP000593765"/>
    </source>
</evidence>
<feature type="chain" id="PRO_5034488456" evidence="5">
    <location>
        <begin position="32"/>
        <end position="585"/>
    </location>
</feature>
<dbReference type="Pfam" id="PF17820">
    <property type="entry name" value="PDZ_6"/>
    <property type="match status" value="1"/>
</dbReference>
<dbReference type="PANTHER" id="PTHR43343:SF3">
    <property type="entry name" value="PROTEASE DO-LIKE 8, CHLOROPLASTIC"/>
    <property type="match status" value="1"/>
</dbReference>
<name>A0A7M2WXE3_9BACT</name>
<dbReference type="InterPro" id="IPR001940">
    <property type="entry name" value="Peptidase_S1C"/>
</dbReference>
<dbReference type="InterPro" id="IPR041489">
    <property type="entry name" value="PDZ_6"/>
</dbReference>
<feature type="signal peptide" evidence="5">
    <location>
        <begin position="1"/>
        <end position="31"/>
    </location>
</feature>
<dbReference type="KEGG" id="hbs:IPV69_01525"/>
<sequence length="585" mass="64352">MRLSAQLARRWLRAAVVASALMSVAVPVVMADERTIDTPTADQWSQVDRVMADKVKLRDDLYLIIGSLTAQLSPNHPQVASRQRQLDEVRKEIEKLQTTLQSTYRIQREGDGSLKLVALADAAAPEKPKKKAKKNPAAAAVAPDVKPDPYPSATPQKVVAVTDKIFPAVVRLDVAQEIYSDGKRNLQRGIGSGVIIDGEGRILTNYHVAGRGVEIYVTLANKERVKGKLIGDDHWTDLAIVQLDKDELKKKNITYKFAELGTSKQLIPGQDVMAVGTPFGLARTMTLGVVSNNERTFYPDRLTIDEFETGWFANWIQMDTPINPGNSGGPLVDMDGYVVGINTRGGGQNLNFAVPIDTAKYVVEKILETSKDGKKGYVPRSDLGVDLKPLQDLETFYDIDINKGVLINSVDRNSPASKAGIKSQDILLEIDGKSVNCRFPEEIAPVRRMIADITIGKEVTLTLKRGKENLTVKAKTEKLEGAVGQERELKTWGLSIRDVTRAYANQRLLDDDKGVVVTTLSPGYPAAKAELSPGDVVRAVNGEEVNDIDALQKLFDESVKNKDDQVLFNVQRGRGQRTVILKVTY</sequence>
<feature type="compositionally biased region" description="Low complexity" evidence="4">
    <location>
        <begin position="135"/>
        <end position="144"/>
    </location>
</feature>
<dbReference type="PRINTS" id="PR00834">
    <property type="entry name" value="PROTEASES2C"/>
</dbReference>
<keyword evidence="1" id="KW-0645">Protease</keyword>
<dbReference type="GO" id="GO:0004252">
    <property type="term" value="F:serine-type endopeptidase activity"/>
    <property type="evidence" value="ECO:0007669"/>
    <property type="project" value="InterPro"/>
</dbReference>
<evidence type="ECO:0000256" key="5">
    <source>
        <dbReference type="SAM" id="SignalP"/>
    </source>
</evidence>
<dbReference type="EMBL" id="CP063458">
    <property type="protein sequence ID" value="QOV90079.1"/>
    <property type="molecule type" value="Genomic_DNA"/>
</dbReference>
<dbReference type="SUPFAM" id="SSF50494">
    <property type="entry name" value="Trypsin-like serine proteases"/>
    <property type="match status" value="1"/>
</dbReference>
<evidence type="ECO:0000256" key="3">
    <source>
        <dbReference type="SAM" id="Coils"/>
    </source>
</evidence>
<keyword evidence="2" id="KW-0378">Hydrolase</keyword>
<accession>A0A7M2WXE3</accession>